<gene>
    <name evidence="5" type="primary">LOC117564426</name>
</gene>
<dbReference type="Proteomes" id="UP000515160">
    <property type="component" value="Chromosome 2L"/>
</dbReference>
<evidence type="ECO:0000313" key="5">
    <source>
        <dbReference type="RefSeq" id="XP_034099051.2"/>
    </source>
</evidence>
<feature type="domain" description="EGF-like" evidence="3">
    <location>
        <begin position="111"/>
        <end position="142"/>
    </location>
</feature>
<evidence type="ECO:0000256" key="2">
    <source>
        <dbReference type="SAM" id="SignalP"/>
    </source>
</evidence>
<dbReference type="SMART" id="SM00181">
    <property type="entry name" value="EGF"/>
    <property type="match status" value="5"/>
</dbReference>
<evidence type="ECO:0000256" key="1">
    <source>
        <dbReference type="SAM" id="Phobius"/>
    </source>
</evidence>
<dbReference type="RefSeq" id="XP_034099051.2">
    <property type="nucleotide sequence ID" value="XM_034243160.2"/>
</dbReference>
<keyword evidence="1" id="KW-1133">Transmembrane helix</keyword>
<dbReference type="AlphaFoldDB" id="A0A6P8W5Y8"/>
<sequence length="265" mass="29340">MRELIILILGLIVCIQLSNGEENFPICKTGLHWDVKLNKCVPPVCNPPCDQFANCTTHGCVCHTGYEMVHKKCTAKCSKSCGPHGVCISPEKCGCNTGYHLNKKTQQCEAHCDPPCKANAFCSEPDICACNRGYLAKDGVCEPVCSKGCPHKSHCVAPNKCYCPLGFEWDQSHKECLPKCTPKCGLNSYCHKTHECKCRLGYKPNDLKSLSCSLPYPWWVYLVVAVLALTLVGSISVIIYCCIARSRNVNYYPNSSFSDTTQIIR</sequence>
<dbReference type="PANTHER" id="PTHR24047:SF29">
    <property type="entry name" value="EATER-RELATED"/>
    <property type="match status" value="1"/>
</dbReference>
<feature type="domain" description="EGF-like" evidence="3">
    <location>
        <begin position="76"/>
        <end position="109"/>
    </location>
</feature>
<protein>
    <submittedName>
        <fullName evidence="5">Epidermal growth factor-like protein</fullName>
    </submittedName>
</protein>
<accession>A0A6P8W5Y8</accession>
<evidence type="ECO:0000313" key="4">
    <source>
        <dbReference type="Proteomes" id="UP000515160"/>
    </source>
</evidence>
<feature type="signal peptide" evidence="2">
    <location>
        <begin position="1"/>
        <end position="20"/>
    </location>
</feature>
<dbReference type="InterPro" id="IPR053255">
    <property type="entry name" value="EGF-like_domain"/>
</dbReference>
<feature type="chain" id="PRO_5038401873" evidence="2">
    <location>
        <begin position="21"/>
        <end position="265"/>
    </location>
</feature>
<feature type="transmembrane region" description="Helical" evidence="1">
    <location>
        <begin position="218"/>
        <end position="243"/>
    </location>
</feature>
<feature type="domain" description="EGF-like" evidence="3">
    <location>
        <begin position="44"/>
        <end position="74"/>
    </location>
</feature>
<dbReference type="GeneID" id="117564426"/>
<dbReference type="Gene3D" id="2.10.25.10">
    <property type="entry name" value="Laminin"/>
    <property type="match status" value="3"/>
</dbReference>
<feature type="domain" description="EGF-like" evidence="3">
    <location>
        <begin position="179"/>
        <end position="213"/>
    </location>
</feature>
<keyword evidence="1" id="KW-0812">Transmembrane</keyword>
<keyword evidence="4" id="KW-1185">Reference proteome</keyword>
<keyword evidence="1" id="KW-0472">Membrane</keyword>
<keyword evidence="2" id="KW-0732">Signal</keyword>
<organism evidence="4 5">
    <name type="scientific">Drosophila albomicans</name>
    <name type="common">Fruit fly</name>
    <dbReference type="NCBI Taxonomy" id="7291"/>
    <lineage>
        <taxon>Eukaryota</taxon>
        <taxon>Metazoa</taxon>
        <taxon>Ecdysozoa</taxon>
        <taxon>Arthropoda</taxon>
        <taxon>Hexapoda</taxon>
        <taxon>Insecta</taxon>
        <taxon>Pterygota</taxon>
        <taxon>Neoptera</taxon>
        <taxon>Endopterygota</taxon>
        <taxon>Diptera</taxon>
        <taxon>Brachycera</taxon>
        <taxon>Muscomorpha</taxon>
        <taxon>Ephydroidea</taxon>
        <taxon>Drosophilidae</taxon>
        <taxon>Drosophila</taxon>
    </lineage>
</organism>
<reference evidence="5" key="1">
    <citation type="submission" date="2025-08" db="UniProtKB">
        <authorList>
            <consortium name="RefSeq"/>
        </authorList>
    </citation>
    <scope>IDENTIFICATION</scope>
    <source>
        <strain evidence="5">15112-1751.03</strain>
        <tissue evidence="5">Whole Adult</tissue>
    </source>
</reference>
<name>A0A6P8W5Y8_DROAB</name>
<dbReference type="OrthoDB" id="409374at2759"/>
<feature type="domain" description="EGF-like" evidence="3">
    <location>
        <begin position="144"/>
        <end position="177"/>
    </location>
</feature>
<evidence type="ECO:0000259" key="3">
    <source>
        <dbReference type="SMART" id="SM00181"/>
    </source>
</evidence>
<proteinExistence type="predicted"/>
<dbReference type="PANTHER" id="PTHR24047">
    <property type="entry name" value="FI01909P-RELATED"/>
    <property type="match status" value="1"/>
</dbReference>
<dbReference type="InterPro" id="IPR000742">
    <property type="entry name" value="EGF"/>
</dbReference>